<keyword evidence="1" id="KW-0614">Plasmid</keyword>
<evidence type="ECO:0000313" key="1">
    <source>
        <dbReference type="EMBL" id="AJD54473.1"/>
    </source>
</evidence>
<dbReference type="EMBL" id="CP004389">
    <property type="protein sequence ID" value="AJD54473.1"/>
    <property type="molecule type" value="Genomic_DNA"/>
</dbReference>
<sequence length="80" mass="9089">MSDSVSMWVIYDHPKDYPKNFVARRWVVAGKGVGKSCPTQDEKLADTLHELRESLRSQHPGLTVIPRDQGDDPVIVESWI</sequence>
<dbReference type="RefSeq" id="WP_007091072.1">
    <property type="nucleotide sequence ID" value="NZ_CP004389.1"/>
</dbReference>
<evidence type="ECO:0000313" key="2">
    <source>
        <dbReference type="Proteomes" id="UP000007127"/>
    </source>
</evidence>
<dbReference type="KEGG" id="txi:TH3_22003"/>
<geneLocation type="plasmid" evidence="2"/>
<organism evidence="1 2">
    <name type="scientific">Thalassospira xiamenensis M-5 = DSM 17429</name>
    <dbReference type="NCBI Taxonomy" id="1123366"/>
    <lineage>
        <taxon>Bacteria</taxon>
        <taxon>Pseudomonadati</taxon>
        <taxon>Pseudomonadota</taxon>
        <taxon>Alphaproteobacteria</taxon>
        <taxon>Rhodospirillales</taxon>
        <taxon>Thalassospiraceae</taxon>
        <taxon>Thalassospira</taxon>
    </lineage>
</organism>
<dbReference type="GeneID" id="41697474"/>
<proteinExistence type="predicted"/>
<name>A0AB72ULN9_9PROT</name>
<dbReference type="AlphaFoldDB" id="A0AB72ULN9"/>
<dbReference type="Proteomes" id="UP000007127">
    <property type="component" value="Plasmid"/>
</dbReference>
<gene>
    <name evidence="1" type="ORF">TH3_22003</name>
</gene>
<protein>
    <submittedName>
        <fullName evidence="1">Uncharacterized protein</fullName>
    </submittedName>
</protein>
<accession>A0AB72ULN9</accession>
<reference evidence="1 2" key="1">
    <citation type="journal article" date="2012" name="J. Bacteriol.">
        <title>Genome sequence of Thalassospira xiamenensis type strain M-5.</title>
        <authorList>
            <person name="Lai Q."/>
            <person name="Shao Z."/>
        </authorList>
    </citation>
    <scope>NUCLEOTIDE SEQUENCE [LARGE SCALE GENOMIC DNA]</scope>
    <source>
        <strain evidence="1 2">M-5</strain>
    </source>
</reference>